<dbReference type="AlphaFoldDB" id="A0A7S0Y7A8"/>
<dbReference type="InterPro" id="IPR012459">
    <property type="entry name" value="Rrp15"/>
</dbReference>
<dbReference type="PANTHER" id="PTHR13245:SF14">
    <property type="entry name" value="RRP15-LIKE PROTEIN"/>
    <property type="match status" value="1"/>
</dbReference>
<feature type="compositionally biased region" description="Basic residues" evidence="2">
    <location>
        <begin position="323"/>
        <end position="333"/>
    </location>
</feature>
<feature type="region of interest" description="Disordered" evidence="2">
    <location>
        <begin position="243"/>
        <end position="333"/>
    </location>
</feature>
<accession>A0A7S0Y7A8</accession>
<feature type="region of interest" description="Disordered" evidence="2">
    <location>
        <begin position="135"/>
        <end position="159"/>
    </location>
</feature>
<evidence type="ECO:0008006" key="4">
    <source>
        <dbReference type="Google" id="ProtNLM"/>
    </source>
</evidence>
<evidence type="ECO:0000313" key="3">
    <source>
        <dbReference type="EMBL" id="CAD8760674.1"/>
    </source>
</evidence>
<reference evidence="3" key="1">
    <citation type="submission" date="2021-01" db="EMBL/GenBank/DDBJ databases">
        <authorList>
            <person name="Corre E."/>
            <person name="Pelletier E."/>
            <person name="Niang G."/>
            <person name="Scheremetjew M."/>
            <person name="Finn R."/>
            <person name="Kale V."/>
            <person name="Holt S."/>
            <person name="Cochrane G."/>
            <person name="Meng A."/>
            <person name="Brown T."/>
            <person name="Cohen L."/>
        </authorList>
    </citation>
    <scope>NUCLEOTIDE SEQUENCE</scope>
    <source>
        <strain evidence="3">UNC1205</strain>
    </source>
</reference>
<feature type="compositionally biased region" description="Basic and acidic residues" evidence="2">
    <location>
        <begin position="137"/>
        <end position="147"/>
    </location>
</feature>
<feature type="compositionally biased region" description="Basic and acidic residues" evidence="2">
    <location>
        <begin position="1"/>
        <end position="18"/>
    </location>
</feature>
<protein>
    <recommendedName>
        <fullName evidence="4">RRP15-like protein</fullName>
    </recommendedName>
</protein>
<dbReference type="GO" id="GO:0030687">
    <property type="term" value="C:preribosome, large subunit precursor"/>
    <property type="evidence" value="ECO:0007669"/>
    <property type="project" value="TreeGrafter"/>
</dbReference>
<feature type="compositionally biased region" description="Basic and acidic residues" evidence="2">
    <location>
        <begin position="243"/>
        <end position="268"/>
    </location>
</feature>
<feature type="compositionally biased region" description="Acidic residues" evidence="2">
    <location>
        <begin position="80"/>
        <end position="94"/>
    </location>
</feature>
<dbReference type="GO" id="GO:0000460">
    <property type="term" value="P:maturation of 5.8S rRNA"/>
    <property type="evidence" value="ECO:0007669"/>
    <property type="project" value="TreeGrafter"/>
</dbReference>
<proteinExistence type="inferred from homology"/>
<dbReference type="GO" id="GO:0000470">
    <property type="term" value="P:maturation of LSU-rRNA"/>
    <property type="evidence" value="ECO:0007669"/>
    <property type="project" value="TreeGrafter"/>
</dbReference>
<sequence>MKRGEKKIISKLKNENLDRFAGSSDEEDEEKPMAPPAPLAAVIDKQGGEEGEYDKEEIGNTDIVDAGYYHSDDDGSVGNGDDDDLSSVEGDEPDPASKMANAMGRILEIGTKGKNKNVSLSSSVVLAKTVTPLQKLQQKEKDEQKAMKEKRKANRERNLTALHLPLSIATTSRIESGGKLSVAKELEQERFHRRVATRGVVALFNAITQHQKNNTIDKNDSSKSSKKKETLKLTKHGFLDKIKAAAKTKGSEAEKETGVPNDGKKPTENEGTNLSSWGALKDDYMLSSKKNWDEESSDEEHVSESEILARSQVEGEEIEGSKSRKKRRTSRSH</sequence>
<evidence type="ECO:0000256" key="1">
    <source>
        <dbReference type="ARBA" id="ARBA00007462"/>
    </source>
</evidence>
<dbReference type="EMBL" id="HBFL01001005">
    <property type="protein sequence ID" value="CAD8760674.1"/>
    <property type="molecule type" value="Transcribed_RNA"/>
</dbReference>
<evidence type="ECO:0000256" key="2">
    <source>
        <dbReference type="SAM" id="MobiDB-lite"/>
    </source>
</evidence>
<dbReference type="Pfam" id="PF07890">
    <property type="entry name" value="Rrp15p"/>
    <property type="match status" value="1"/>
</dbReference>
<feature type="region of interest" description="Disordered" evidence="2">
    <location>
        <begin position="1"/>
        <end position="98"/>
    </location>
</feature>
<comment type="similarity">
    <text evidence="1">Belongs to the RRP15 family.</text>
</comment>
<organism evidence="3">
    <name type="scientific">Pseudo-nitzschia delicatissima</name>
    <dbReference type="NCBI Taxonomy" id="44447"/>
    <lineage>
        <taxon>Eukaryota</taxon>
        <taxon>Sar</taxon>
        <taxon>Stramenopiles</taxon>
        <taxon>Ochrophyta</taxon>
        <taxon>Bacillariophyta</taxon>
        <taxon>Bacillariophyceae</taxon>
        <taxon>Bacillariophycidae</taxon>
        <taxon>Bacillariales</taxon>
        <taxon>Bacillariaceae</taxon>
        <taxon>Pseudo-nitzschia</taxon>
    </lineage>
</organism>
<name>A0A7S0Y7A8_9STRA</name>
<gene>
    <name evidence="3" type="ORF">PDEL1432_LOCUS714</name>
</gene>
<dbReference type="PANTHER" id="PTHR13245">
    <property type="entry name" value="RRP15-LIKE PROTEIN"/>
    <property type="match status" value="1"/>
</dbReference>